<evidence type="ECO:0000313" key="3">
    <source>
        <dbReference type="Proteomes" id="UP001196413"/>
    </source>
</evidence>
<feature type="compositionally biased region" description="Basic and acidic residues" evidence="1">
    <location>
        <begin position="1"/>
        <end position="22"/>
    </location>
</feature>
<sequence>MELNREQKRPEAKRNANRKVDASRVQGGHKMPLTLFVKSMRHGAKELLERQLFTITSRSSRQEMRVCLTSHDRDVHEKLTAKQFLTESKSAHR</sequence>
<protein>
    <submittedName>
        <fullName evidence="2">Uncharacterized protein</fullName>
    </submittedName>
</protein>
<name>A0AAD5WMA4_PARTN</name>
<organism evidence="2 3">
    <name type="scientific">Parelaphostrongylus tenuis</name>
    <name type="common">Meningeal worm</name>
    <dbReference type="NCBI Taxonomy" id="148309"/>
    <lineage>
        <taxon>Eukaryota</taxon>
        <taxon>Metazoa</taxon>
        <taxon>Ecdysozoa</taxon>
        <taxon>Nematoda</taxon>
        <taxon>Chromadorea</taxon>
        <taxon>Rhabditida</taxon>
        <taxon>Rhabditina</taxon>
        <taxon>Rhabditomorpha</taxon>
        <taxon>Strongyloidea</taxon>
        <taxon>Metastrongylidae</taxon>
        <taxon>Parelaphostrongylus</taxon>
    </lineage>
</organism>
<evidence type="ECO:0000256" key="1">
    <source>
        <dbReference type="SAM" id="MobiDB-lite"/>
    </source>
</evidence>
<comment type="caution">
    <text evidence="2">The sequence shown here is derived from an EMBL/GenBank/DDBJ whole genome shotgun (WGS) entry which is preliminary data.</text>
</comment>
<keyword evidence="3" id="KW-1185">Reference proteome</keyword>
<evidence type="ECO:0000313" key="2">
    <source>
        <dbReference type="EMBL" id="KAJ1374901.1"/>
    </source>
</evidence>
<feature type="region of interest" description="Disordered" evidence="1">
    <location>
        <begin position="1"/>
        <end position="27"/>
    </location>
</feature>
<reference evidence="2" key="1">
    <citation type="submission" date="2021-06" db="EMBL/GenBank/DDBJ databases">
        <title>Parelaphostrongylus tenuis whole genome reference sequence.</title>
        <authorList>
            <person name="Garwood T.J."/>
            <person name="Larsen P.A."/>
            <person name="Fountain-Jones N.M."/>
            <person name="Garbe J.R."/>
            <person name="Macchietto M.G."/>
            <person name="Kania S.A."/>
            <person name="Gerhold R.W."/>
            <person name="Richards J.E."/>
            <person name="Wolf T.M."/>
        </authorList>
    </citation>
    <scope>NUCLEOTIDE SEQUENCE</scope>
    <source>
        <strain evidence="2">MNPRO001-30</strain>
        <tissue evidence="2">Meninges</tissue>
    </source>
</reference>
<proteinExistence type="predicted"/>
<dbReference type="Proteomes" id="UP001196413">
    <property type="component" value="Unassembled WGS sequence"/>
</dbReference>
<dbReference type="AlphaFoldDB" id="A0AAD5WMA4"/>
<gene>
    <name evidence="2" type="ORF">KIN20_038012</name>
</gene>
<dbReference type="EMBL" id="JAHQIW010007495">
    <property type="protein sequence ID" value="KAJ1374901.1"/>
    <property type="molecule type" value="Genomic_DNA"/>
</dbReference>
<accession>A0AAD5WMA4</accession>